<dbReference type="Proteomes" id="UP000499080">
    <property type="component" value="Unassembled WGS sequence"/>
</dbReference>
<dbReference type="AlphaFoldDB" id="A0A4Y2BKK2"/>
<evidence type="ECO:0000313" key="1">
    <source>
        <dbReference type="EMBL" id="GBL92473.1"/>
    </source>
</evidence>
<name>A0A4Y2BKK2_ARAVE</name>
<keyword evidence="2" id="KW-1185">Reference proteome</keyword>
<comment type="caution">
    <text evidence="1">The sequence shown here is derived from an EMBL/GenBank/DDBJ whole genome shotgun (WGS) entry which is preliminary data.</text>
</comment>
<protein>
    <submittedName>
        <fullName evidence="1">Uncharacterized protein</fullName>
    </submittedName>
</protein>
<organism evidence="1 2">
    <name type="scientific">Araneus ventricosus</name>
    <name type="common">Orbweaver spider</name>
    <name type="synonym">Epeira ventricosa</name>
    <dbReference type="NCBI Taxonomy" id="182803"/>
    <lineage>
        <taxon>Eukaryota</taxon>
        <taxon>Metazoa</taxon>
        <taxon>Ecdysozoa</taxon>
        <taxon>Arthropoda</taxon>
        <taxon>Chelicerata</taxon>
        <taxon>Arachnida</taxon>
        <taxon>Araneae</taxon>
        <taxon>Araneomorphae</taxon>
        <taxon>Entelegynae</taxon>
        <taxon>Araneoidea</taxon>
        <taxon>Araneidae</taxon>
        <taxon>Araneus</taxon>
    </lineage>
</organism>
<reference evidence="1 2" key="1">
    <citation type="journal article" date="2019" name="Sci. Rep.">
        <title>Orb-weaving spider Araneus ventricosus genome elucidates the spidroin gene catalogue.</title>
        <authorList>
            <person name="Kono N."/>
            <person name="Nakamura H."/>
            <person name="Ohtoshi R."/>
            <person name="Moran D.A.P."/>
            <person name="Shinohara A."/>
            <person name="Yoshida Y."/>
            <person name="Fujiwara M."/>
            <person name="Mori M."/>
            <person name="Tomita M."/>
            <person name="Arakawa K."/>
        </authorList>
    </citation>
    <scope>NUCLEOTIDE SEQUENCE [LARGE SCALE GENOMIC DNA]</scope>
</reference>
<sequence>MTRTIPELAPPVHISAPHQREDVWPPTSDLTYDRPTYMADFQWNRISSLKAWSRVRSRDPTQIAIFVCSKVAAIWLCKSARSQQI</sequence>
<dbReference type="EMBL" id="BGPR01000086">
    <property type="protein sequence ID" value="GBL92473.1"/>
    <property type="molecule type" value="Genomic_DNA"/>
</dbReference>
<gene>
    <name evidence="1" type="ORF">AVEN_174744_1</name>
</gene>
<proteinExistence type="predicted"/>
<evidence type="ECO:0000313" key="2">
    <source>
        <dbReference type="Proteomes" id="UP000499080"/>
    </source>
</evidence>
<accession>A0A4Y2BKK2</accession>